<reference evidence="2" key="1">
    <citation type="submission" date="2022-01" db="EMBL/GenBank/DDBJ databases">
        <title>PSI-footprinting approach for the identification of protein synthesis inhibitor producers.</title>
        <authorList>
            <person name="Handel F."/>
            <person name="Kulik A."/>
            <person name="Wex K.W."/>
            <person name="Berscheid A."/>
            <person name="Saur J.S."/>
            <person name="Winkler A."/>
            <person name="Wibberg D."/>
            <person name="Kalinowski J."/>
            <person name="Broetz-Oesterhelt H."/>
            <person name="Mast Y."/>
        </authorList>
    </citation>
    <scope>NUCLEOTIDE SEQUENCE</scope>
    <source>
        <strain evidence="2">KNN 49.3e</strain>
    </source>
</reference>
<organism evidence="2 3">
    <name type="scientific">Amycolatopsis thermalba</name>
    <dbReference type="NCBI Taxonomy" id="944492"/>
    <lineage>
        <taxon>Bacteria</taxon>
        <taxon>Bacillati</taxon>
        <taxon>Actinomycetota</taxon>
        <taxon>Actinomycetes</taxon>
        <taxon>Pseudonocardiales</taxon>
        <taxon>Pseudonocardiaceae</taxon>
        <taxon>Amycolatopsis</taxon>
    </lineage>
</organism>
<evidence type="ECO:0000313" key="2">
    <source>
        <dbReference type="EMBL" id="UQS26061.1"/>
    </source>
</evidence>
<dbReference type="EMBL" id="CP091196">
    <property type="protein sequence ID" value="UQS26061.1"/>
    <property type="molecule type" value="Genomic_DNA"/>
</dbReference>
<keyword evidence="1" id="KW-0812">Transmembrane</keyword>
<feature type="transmembrane region" description="Helical" evidence="1">
    <location>
        <begin position="6"/>
        <end position="28"/>
    </location>
</feature>
<sequence length="92" mass="10420">MLALPVLPFALFGTLGGAMILVDYLGYLDIYANTFTKDQVVMVFVFGALSISYILACRAALRVPQIVVSFWRQPPRHARPEDDYRRPSTELR</sequence>
<feature type="transmembrane region" description="Helical" evidence="1">
    <location>
        <begin position="40"/>
        <end position="61"/>
    </location>
</feature>
<name>A0ABY4P1C0_9PSEU</name>
<evidence type="ECO:0000256" key="1">
    <source>
        <dbReference type="SAM" id="Phobius"/>
    </source>
</evidence>
<accession>A0ABY4P1C0</accession>
<proteinExistence type="predicted"/>
<keyword evidence="1" id="KW-0472">Membrane</keyword>
<keyword evidence="3" id="KW-1185">Reference proteome</keyword>
<dbReference type="RefSeq" id="WP_116111111.1">
    <property type="nucleotide sequence ID" value="NZ_CP091196.1"/>
</dbReference>
<dbReference type="Proteomes" id="UP000830158">
    <property type="component" value="Chromosome"/>
</dbReference>
<evidence type="ECO:0000313" key="3">
    <source>
        <dbReference type="Proteomes" id="UP000830158"/>
    </source>
</evidence>
<keyword evidence="1" id="KW-1133">Transmembrane helix</keyword>
<gene>
    <name evidence="2" type="ORF">L1857_26230</name>
</gene>
<protein>
    <submittedName>
        <fullName evidence="2">Uncharacterized protein</fullName>
    </submittedName>
</protein>